<dbReference type="Proteomes" id="UP001186974">
    <property type="component" value="Unassembled WGS sequence"/>
</dbReference>
<protein>
    <submittedName>
        <fullName evidence="1">Uncharacterized protein</fullName>
    </submittedName>
</protein>
<comment type="caution">
    <text evidence="1">The sequence shown here is derived from an EMBL/GenBank/DDBJ whole genome shotgun (WGS) entry which is preliminary data.</text>
</comment>
<gene>
    <name evidence="1" type="ORF">LTS18_004228</name>
</gene>
<proteinExistence type="predicted"/>
<sequence length="373" mass="41746">MDSGWSSPAVIAKLVIGILFIDTFVIQEHDSYGESPLIYAKLHPSEDVLILTDTGTNSPHDPSLPSSKLKEYLEIYPVEANRYRPLNPRDPRTNEPARKYIVICTHCHYDHIGGIAAFAANRSIEVVAPAGGKEFITHDLETHSLCKFLHPPIKPPKYDVTKWASDGEVLSHGNNKLSIQILHTPGHTPDSLAWYDISERHLYIGDTFYERGPDDMPIIFPKEGSWVDYMASLQKLLNFVRYHNNDSSQHSRYGGVTSWLGCFGLEGASWLDAWMGRVVQGRVSLAAGHQTSDVDAEQALEEVVVLFKRILKGEVKQQDVGMNRGEQVCFWQDPDDGAGEGARFSVKAPLRLVEEARKHFGGGEKMFEMLYGP</sequence>
<accession>A0ACC3D5Y5</accession>
<evidence type="ECO:0000313" key="1">
    <source>
        <dbReference type="EMBL" id="KAK3062351.1"/>
    </source>
</evidence>
<evidence type="ECO:0000313" key="2">
    <source>
        <dbReference type="Proteomes" id="UP001186974"/>
    </source>
</evidence>
<name>A0ACC3D5Y5_9PEZI</name>
<keyword evidence="2" id="KW-1185">Reference proteome</keyword>
<reference evidence="1" key="1">
    <citation type="submission" date="2024-09" db="EMBL/GenBank/DDBJ databases">
        <title>Black Yeasts Isolated from many extreme environments.</title>
        <authorList>
            <person name="Coleine C."/>
            <person name="Stajich J.E."/>
            <person name="Selbmann L."/>
        </authorList>
    </citation>
    <scope>NUCLEOTIDE SEQUENCE</scope>
    <source>
        <strain evidence="1">CCFEE 5737</strain>
    </source>
</reference>
<dbReference type="EMBL" id="JAWDJW010007333">
    <property type="protein sequence ID" value="KAK3062351.1"/>
    <property type="molecule type" value="Genomic_DNA"/>
</dbReference>
<organism evidence="1 2">
    <name type="scientific">Coniosporium uncinatum</name>
    <dbReference type="NCBI Taxonomy" id="93489"/>
    <lineage>
        <taxon>Eukaryota</taxon>
        <taxon>Fungi</taxon>
        <taxon>Dikarya</taxon>
        <taxon>Ascomycota</taxon>
        <taxon>Pezizomycotina</taxon>
        <taxon>Dothideomycetes</taxon>
        <taxon>Dothideomycetes incertae sedis</taxon>
        <taxon>Coniosporium</taxon>
    </lineage>
</organism>